<name>A0ABY6J871_9BACT</name>
<dbReference type="Gene3D" id="1.10.1740.10">
    <property type="match status" value="1"/>
</dbReference>
<evidence type="ECO:0000313" key="7">
    <source>
        <dbReference type="EMBL" id="UYQ95680.1"/>
    </source>
</evidence>
<feature type="domain" description="RNA polymerase sigma-70 region 2" evidence="5">
    <location>
        <begin position="25"/>
        <end position="91"/>
    </location>
</feature>
<dbReference type="InterPro" id="IPR013249">
    <property type="entry name" value="RNA_pol_sigma70_r4_t2"/>
</dbReference>
<dbReference type="InterPro" id="IPR014284">
    <property type="entry name" value="RNA_pol_sigma-70_dom"/>
</dbReference>
<dbReference type="InterPro" id="IPR013325">
    <property type="entry name" value="RNA_pol_sigma_r2"/>
</dbReference>
<dbReference type="EMBL" id="CP107006">
    <property type="protein sequence ID" value="UYQ95680.1"/>
    <property type="molecule type" value="Genomic_DNA"/>
</dbReference>
<dbReference type="InterPro" id="IPR036388">
    <property type="entry name" value="WH-like_DNA-bd_sf"/>
</dbReference>
<dbReference type="Pfam" id="PF04542">
    <property type="entry name" value="Sigma70_r2"/>
    <property type="match status" value="1"/>
</dbReference>
<comment type="similarity">
    <text evidence="1">Belongs to the sigma-70 factor family. ECF subfamily.</text>
</comment>
<dbReference type="PANTHER" id="PTHR43133">
    <property type="entry name" value="RNA POLYMERASE ECF-TYPE SIGMA FACTO"/>
    <property type="match status" value="1"/>
</dbReference>
<evidence type="ECO:0000256" key="4">
    <source>
        <dbReference type="ARBA" id="ARBA00023163"/>
    </source>
</evidence>
<sequence>MNGNLYTQEYWRQLRDGNTDALSALYQLHYVGLINYGVKLTGDRDLANDCFTAVLLELWEKRHQLPEVSNVRAYLITCLHRRMLHEIASGKKRIHSHQQVAEGQEREWSHEEYLSAIEGNDEFTEAFARAFRQLTQRQQQLLRMKFFDNLDYDHIAQTCGITKRTAYNIIHDALKQLKHELKGHEQATGLPIETLLSISLLLILQ</sequence>
<evidence type="ECO:0000259" key="5">
    <source>
        <dbReference type="Pfam" id="PF04542"/>
    </source>
</evidence>
<dbReference type="SUPFAM" id="SSF88946">
    <property type="entry name" value="Sigma2 domain of RNA polymerase sigma factors"/>
    <property type="match status" value="1"/>
</dbReference>
<dbReference type="Proteomes" id="UP001162741">
    <property type="component" value="Chromosome"/>
</dbReference>
<dbReference type="PANTHER" id="PTHR43133:SF46">
    <property type="entry name" value="RNA POLYMERASE SIGMA-70 FACTOR ECF SUBFAMILY"/>
    <property type="match status" value="1"/>
</dbReference>
<keyword evidence="2" id="KW-0805">Transcription regulation</keyword>
<organism evidence="7 8">
    <name type="scientific">Chitinophaga horti</name>
    <dbReference type="NCBI Taxonomy" id="2920382"/>
    <lineage>
        <taxon>Bacteria</taxon>
        <taxon>Pseudomonadati</taxon>
        <taxon>Bacteroidota</taxon>
        <taxon>Chitinophagia</taxon>
        <taxon>Chitinophagales</taxon>
        <taxon>Chitinophagaceae</taxon>
        <taxon>Chitinophaga</taxon>
    </lineage>
</organism>
<dbReference type="InterPro" id="IPR007627">
    <property type="entry name" value="RNA_pol_sigma70_r2"/>
</dbReference>
<dbReference type="InterPro" id="IPR013324">
    <property type="entry name" value="RNA_pol_sigma_r3/r4-like"/>
</dbReference>
<accession>A0ABY6J871</accession>
<evidence type="ECO:0000256" key="3">
    <source>
        <dbReference type="ARBA" id="ARBA00023082"/>
    </source>
</evidence>
<gene>
    <name evidence="7" type="ORF">MKQ68_11255</name>
</gene>
<dbReference type="Pfam" id="PF08281">
    <property type="entry name" value="Sigma70_r4_2"/>
    <property type="match status" value="1"/>
</dbReference>
<feature type="domain" description="RNA polymerase sigma factor 70 region 4 type 2" evidence="6">
    <location>
        <begin position="125"/>
        <end position="177"/>
    </location>
</feature>
<keyword evidence="8" id="KW-1185">Reference proteome</keyword>
<keyword evidence="4" id="KW-0804">Transcription</keyword>
<evidence type="ECO:0000259" key="6">
    <source>
        <dbReference type="Pfam" id="PF08281"/>
    </source>
</evidence>
<evidence type="ECO:0000313" key="8">
    <source>
        <dbReference type="Proteomes" id="UP001162741"/>
    </source>
</evidence>
<evidence type="ECO:0000256" key="1">
    <source>
        <dbReference type="ARBA" id="ARBA00010641"/>
    </source>
</evidence>
<dbReference type="NCBIfam" id="TIGR02937">
    <property type="entry name" value="sigma70-ECF"/>
    <property type="match status" value="1"/>
</dbReference>
<proteinExistence type="inferred from homology"/>
<dbReference type="RefSeq" id="WP_244843178.1">
    <property type="nucleotide sequence ID" value="NZ_CP107006.1"/>
</dbReference>
<evidence type="ECO:0000256" key="2">
    <source>
        <dbReference type="ARBA" id="ARBA00023015"/>
    </source>
</evidence>
<dbReference type="InterPro" id="IPR039425">
    <property type="entry name" value="RNA_pol_sigma-70-like"/>
</dbReference>
<keyword evidence="3" id="KW-0731">Sigma factor</keyword>
<dbReference type="SUPFAM" id="SSF88659">
    <property type="entry name" value="Sigma3 and sigma4 domains of RNA polymerase sigma factors"/>
    <property type="match status" value="1"/>
</dbReference>
<dbReference type="Gene3D" id="1.10.10.10">
    <property type="entry name" value="Winged helix-like DNA-binding domain superfamily/Winged helix DNA-binding domain"/>
    <property type="match status" value="1"/>
</dbReference>
<protein>
    <submittedName>
        <fullName evidence="7">RNA polymerase sigma factor</fullName>
    </submittedName>
</protein>
<reference evidence="7" key="1">
    <citation type="submission" date="2022-10" db="EMBL/GenBank/DDBJ databases">
        <title>Chitinophaga sp. nov., isolated from soil.</title>
        <authorList>
            <person name="Jeon C.O."/>
        </authorList>
    </citation>
    <scope>NUCLEOTIDE SEQUENCE</scope>
    <source>
        <strain evidence="7">R8</strain>
    </source>
</reference>